<evidence type="ECO:0000256" key="1">
    <source>
        <dbReference type="SAM" id="MobiDB-lite"/>
    </source>
</evidence>
<dbReference type="Pfam" id="PF20803">
    <property type="entry name" value="PaaX_M"/>
    <property type="match status" value="1"/>
</dbReference>
<evidence type="ECO:0000259" key="2">
    <source>
        <dbReference type="Pfam" id="PF07848"/>
    </source>
</evidence>
<dbReference type="InterPro" id="IPR036388">
    <property type="entry name" value="WH-like_DNA-bd_sf"/>
</dbReference>
<dbReference type="Gene3D" id="3.30.70.2650">
    <property type="match status" value="1"/>
</dbReference>
<dbReference type="Proteomes" id="UP001167160">
    <property type="component" value="Unassembled WGS sequence"/>
</dbReference>
<dbReference type="Gene3D" id="1.20.58.1460">
    <property type="match status" value="1"/>
</dbReference>
<dbReference type="Gene3D" id="1.10.10.10">
    <property type="entry name" value="Winged helix-like DNA-binding domain superfamily/Winged helix DNA-binding domain"/>
    <property type="match status" value="1"/>
</dbReference>
<proteinExistence type="predicted"/>
<reference evidence="5" key="1">
    <citation type="journal article" date="2023" name="Int. J. Syst. Evol. Microbiol.">
        <title>Streptomyces meridianus sp. nov. isolated from brackish water of the Tagus estuary in Alcochete, Portugal.</title>
        <authorList>
            <person name="Santos J.D.N."/>
            <person name="Klimek D."/>
            <person name="Calusinska M."/>
            <person name="Lobo Da Cunha A."/>
            <person name="Catita J."/>
            <person name="Goncalves H."/>
            <person name="Gonzalez I."/>
            <person name="Reyes F."/>
            <person name="Lage O.M."/>
        </authorList>
    </citation>
    <scope>NUCLEOTIDE SEQUENCE</scope>
    <source>
        <strain evidence="5">MTZ3.1</strain>
    </source>
</reference>
<dbReference type="Pfam" id="PF08223">
    <property type="entry name" value="PaaX_C"/>
    <property type="match status" value="1"/>
</dbReference>
<organism evidence="5 6">
    <name type="scientific">Streptomyces meridianus</name>
    <dbReference type="NCBI Taxonomy" id="2938945"/>
    <lineage>
        <taxon>Bacteria</taxon>
        <taxon>Bacillati</taxon>
        <taxon>Actinomycetota</taxon>
        <taxon>Actinomycetes</taxon>
        <taxon>Kitasatosporales</taxon>
        <taxon>Streptomycetaceae</taxon>
        <taxon>Streptomyces</taxon>
    </lineage>
</organism>
<evidence type="ECO:0000259" key="4">
    <source>
        <dbReference type="Pfam" id="PF20803"/>
    </source>
</evidence>
<feature type="region of interest" description="Disordered" evidence="1">
    <location>
        <begin position="1"/>
        <end position="20"/>
    </location>
</feature>
<evidence type="ECO:0000259" key="3">
    <source>
        <dbReference type="Pfam" id="PF08223"/>
    </source>
</evidence>
<feature type="domain" description="Transcriptional repressor PaaX-like C-terminal" evidence="3">
    <location>
        <begin position="192"/>
        <end position="280"/>
    </location>
</feature>
<evidence type="ECO:0000313" key="5">
    <source>
        <dbReference type="EMBL" id="MCM2578967.1"/>
    </source>
</evidence>
<dbReference type="InterPro" id="IPR012906">
    <property type="entry name" value="PaaX-like_N"/>
</dbReference>
<dbReference type="InterPro" id="IPR011965">
    <property type="entry name" value="PaaX_trns_reg"/>
</dbReference>
<feature type="domain" description="Transcriptional repressor PaaX-like N-terminal" evidence="2">
    <location>
        <begin position="22"/>
        <end position="88"/>
    </location>
</feature>
<dbReference type="PIRSF" id="PIRSF020623">
    <property type="entry name" value="PaaX"/>
    <property type="match status" value="1"/>
</dbReference>
<dbReference type="EMBL" id="JAMQGM010000036">
    <property type="protein sequence ID" value="MCM2578967.1"/>
    <property type="molecule type" value="Genomic_DNA"/>
</dbReference>
<dbReference type="PANTHER" id="PTHR30319">
    <property type="entry name" value="PHENYLACETIC ACID REGULATOR-RELATED TRANSCRIPTIONAL REPRESSOR"/>
    <property type="match status" value="1"/>
</dbReference>
<dbReference type="InterPro" id="IPR048846">
    <property type="entry name" value="PaaX-like_central"/>
</dbReference>
<protein>
    <submittedName>
        <fullName evidence="5">PaaX family transcriptional regulator</fullName>
    </submittedName>
</protein>
<evidence type="ECO:0000313" key="6">
    <source>
        <dbReference type="Proteomes" id="UP001167160"/>
    </source>
</evidence>
<gene>
    <name evidence="5" type="ORF">M1E25_16670</name>
</gene>
<sequence>MRTAGSGDVGSERGTTGQRPPRHLIVTLYGLHSRAGGGWMSVASLIRLLADLGADESAVRSAVSRLKRRGILEPSTVSGAAGYTLSDEAQHMLRQGDRRIFSPRRATLDEGWLLVVFSVPESVRSKRHMLRTQLTRLGFGTTAPGVWIAPAQVHDEAEDVLARLGLREYADLFRADYLSSVADLPAKARQWWDTERVQTLCSDFLLAHRPSAARWAGDGGSDAEAFVDHTALVTDWRRLVYLDPGLPRELLPSKWSGSEASALFRELHGRLEGPARRHVNRVRSS</sequence>
<dbReference type="Pfam" id="PF07848">
    <property type="entry name" value="PaaX"/>
    <property type="match status" value="1"/>
</dbReference>
<feature type="domain" description="Transcriptional repressor PaaX-like central Cas2-like" evidence="4">
    <location>
        <begin position="106"/>
        <end position="179"/>
    </location>
</feature>
<dbReference type="InterPro" id="IPR013225">
    <property type="entry name" value="PaaX_C"/>
</dbReference>
<keyword evidence="6" id="KW-1185">Reference proteome</keyword>
<dbReference type="PANTHER" id="PTHR30319:SF1">
    <property type="entry name" value="TRANSCRIPTIONAL REPRESSOR PAAX"/>
    <property type="match status" value="1"/>
</dbReference>
<name>A0ABT0X8W1_9ACTN</name>
<comment type="caution">
    <text evidence="5">The sequence shown here is derived from an EMBL/GenBank/DDBJ whole genome shotgun (WGS) entry which is preliminary data.</text>
</comment>
<dbReference type="RefSeq" id="WP_251416241.1">
    <property type="nucleotide sequence ID" value="NZ_JAMQGM010000036.1"/>
</dbReference>
<accession>A0ABT0X8W1</accession>